<keyword evidence="1" id="KW-0812">Transmembrane</keyword>
<feature type="domain" description="DUF4367" evidence="2">
    <location>
        <begin position="207"/>
        <end position="317"/>
    </location>
</feature>
<dbReference type="Proteomes" id="UP000295504">
    <property type="component" value="Unassembled WGS sequence"/>
</dbReference>
<dbReference type="EMBL" id="SLYC01000002">
    <property type="protein sequence ID" value="TCQ07028.1"/>
    <property type="molecule type" value="Genomic_DNA"/>
</dbReference>
<accession>A0A4R2TT11</accession>
<evidence type="ECO:0000259" key="2">
    <source>
        <dbReference type="Pfam" id="PF14285"/>
    </source>
</evidence>
<sequence>MNKKSMEYKLSTDLDAYLAGIENKDELSPQEYKELLELGKLLIDNDFSKNSNKESVYNQTLKNIRSYRVQSPCRIANKFNRIIAISACLILVCVLSISLIQPSLAHNVFEKIIKTITLGHINVVQFEPQNTTLNIPHHLKGKIFDEKGDEIKVFSETYTGKIYTAQGQEIIAFANGEPVTKSNDNENILVIRESHDLSKYTCFEVILPSYLPEGYQFDRAEFYKNEDGIVENTKYINLYFTNSKTGKYIYMQQRYADKETAYTLSTNSKVEQIEINGVKAILSDNRGIDWERDNVLYGLSSRGEFTKDELIKIAESIQ</sequence>
<dbReference type="AlphaFoldDB" id="A0A4R2TT11"/>
<dbReference type="InterPro" id="IPR025377">
    <property type="entry name" value="DUF4367"/>
</dbReference>
<dbReference type="InterPro" id="IPR052944">
    <property type="entry name" value="Sporulation_related"/>
</dbReference>
<evidence type="ECO:0000313" key="3">
    <source>
        <dbReference type="EMBL" id="TCQ07028.1"/>
    </source>
</evidence>
<reference evidence="3 4" key="1">
    <citation type="submission" date="2019-03" db="EMBL/GenBank/DDBJ databases">
        <title>Genomic Encyclopedia of Type Strains, Phase IV (KMG-IV): sequencing the most valuable type-strain genomes for metagenomic binning, comparative biology and taxonomic classification.</title>
        <authorList>
            <person name="Goeker M."/>
        </authorList>
    </citation>
    <scope>NUCLEOTIDE SEQUENCE [LARGE SCALE GENOMIC DNA]</scope>
    <source>
        <strain evidence="3 4">DSM 100013</strain>
    </source>
</reference>
<keyword evidence="1" id="KW-0472">Membrane</keyword>
<keyword evidence="1" id="KW-1133">Transmembrane helix</keyword>
<comment type="caution">
    <text evidence="3">The sequence shown here is derived from an EMBL/GenBank/DDBJ whole genome shotgun (WGS) entry which is preliminary data.</text>
</comment>
<organism evidence="3 4">
    <name type="scientific">Serpentinicella alkaliphila</name>
    <dbReference type="NCBI Taxonomy" id="1734049"/>
    <lineage>
        <taxon>Bacteria</taxon>
        <taxon>Bacillati</taxon>
        <taxon>Bacillota</taxon>
        <taxon>Clostridia</taxon>
        <taxon>Peptostreptococcales</taxon>
        <taxon>Natronincolaceae</taxon>
        <taxon>Serpentinicella</taxon>
    </lineage>
</organism>
<evidence type="ECO:0000256" key="1">
    <source>
        <dbReference type="SAM" id="Phobius"/>
    </source>
</evidence>
<feature type="transmembrane region" description="Helical" evidence="1">
    <location>
        <begin position="82"/>
        <end position="100"/>
    </location>
</feature>
<dbReference type="PANTHER" id="PTHR37507">
    <property type="entry name" value="SPORULATION PROTEIN YDCC"/>
    <property type="match status" value="1"/>
</dbReference>
<evidence type="ECO:0000313" key="4">
    <source>
        <dbReference type="Proteomes" id="UP000295504"/>
    </source>
</evidence>
<dbReference type="RefSeq" id="WP_132847379.1">
    <property type="nucleotide sequence ID" value="NZ_CP058648.1"/>
</dbReference>
<keyword evidence="4" id="KW-1185">Reference proteome</keyword>
<proteinExistence type="predicted"/>
<protein>
    <submittedName>
        <fullName evidence="3">Uncharacterized protein DUF4367</fullName>
    </submittedName>
</protein>
<dbReference type="Pfam" id="PF14285">
    <property type="entry name" value="DUF4367"/>
    <property type="match status" value="1"/>
</dbReference>
<gene>
    <name evidence="3" type="ORF">EDD79_100224</name>
</gene>
<name>A0A4R2TT11_9FIRM</name>
<dbReference type="OrthoDB" id="2544256at2"/>
<dbReference type="PANTHER" id="PTHR37507:SF2">
    <property type="entry name" value="SPORULATION PROTEIN YDCC"/>
    <property type="match status" value="1"/>
</dbReference>